<dbReference type="AlphaFoldDB" id="A0A8H7T3I5"/>
<proteinExistence type="predicted"/>
<evidence type="ECO:0000256" key="1">
    <source>
        <dbReference type="SAM" id="MobiDB-lite"/>
    </source>
</evidence>
<protein>
    <recommendedName>
        <fullName evidence="2">Clr5 domain-containing protein</fullName>
    </recommendedName>
</protein>
<feature type="domain" description="Clr5" evidence="2">
    <location>
        <begin position="27"/>
        <end position="78"/>
    </location>
</feature>
<evidence type="ECO:0000259" key="2">
    <source>
        <dbReference type="Pfam" id="PF14420"/>
    </source>
</evidence>
<evidence type="ECO:0000313" key="4">
    <source>
        <dbReference type="Proteomes" id="UP000664132"/>
    </source>
</evidence>
<keyword evidence="4" id="KW-1185">Reference proteome</keyword>
<dbReference type="OrthoDB" id="5308957at2759"/>
<dbReference type="Pfam" id="PF14420">
    <property type="entry name" value="Clr5"/>
    <property type="match status" value="1"/>
</dbReference>
<reference evidence="3" key="1">
    <citation type="submission" date="2021-02" db="EMBL/GenBank/DDBJ databases">
        <title>Genome sequence Cadophora malorum strain M34.</title>
        <authorList>
            <person name="Stefanovic E."/>
            <person name="Vu D."/>
            <person name="Scully C."/>
            <person name="Dijksterhuis J."/>
            <person name="Roader J."/>
            <person name="Houbraken J."/>
        </authorList>
    </citation>
    <scope>NUCLEOTIDE SEQUENCE</scope>
    <source>
        <strain evidence="3">M34</strain>
    </source>
</reference>
<dbReference type="PANTHER" id="PTHR38788:SF3">
    <property type="entry name" value="CLR5 DOMAIN-CONTAINING PROTEIN"/>
    <property type="match status" value="1"/>
</dbReference>
<evidence type="ECO:0000313" key="3">
    <source>
        <dbReference type="EMBL" id="KAG4414544.1"/>
    </source>
</evidence>
<feature type="compositionally biased region" description="Polar residues" evidence="1">
    <location>
        <begin position="7"/>
        <end position="26"/>
    </location>
</feature>
<dbReference type="EMBL" id="JAFJYH010000259">
    <property type="protein sequence ID" value="KAG4414544.1"/>
    <property type="molecule type" value="Genomic_DNA"/>
</dbReference>
<comment type="caution">
    <text evidence="3">The sequence shown here is derived from an EMBL/GenBank/DDBJ whole genome shotgun (WGS) entry which is preliminary data.</text>
</comment>
<organism evidence="3 4">
    <name type="scientific">Cadophora malorum</name>
    <dbReference type="NCBI Taxonomy" id="108018"/>
    <lineage>
        <taxon>Eukaryota</taxon>
        <taxon>Fungi</taxon>
        <taxon>Dikarya</taxon>
        <taxon>Ascomycota</taxon>
        <taxon>Pezizomycotina</taxon>
        <taxon>Leotiomycetes</taxon>
        <taxon>Helotiales</taxon>
        <taxon>Ploettnerulaceae</taxon>
        <taxon>Cadophora</taxon>
    </lineage>
</organism>
<sequence length="622" mass="69997">MDRPFSIGTQDMKSSALGVTSRSGPTKTEWDSRRPQITRLYCDEKLKLKDVMSIMEQAGFVANERMYKDRITRWGLCKNIKKHEAVALIQRKAERDLMRKRTTIELHGQLVGMGRLLRHTKGPGSGKPGSRASIPSYVQCKTPPPGAGAFIGPFAPVDGDMLPAWEACLSTDMISTSSGSLYSATQLLPGMMMWSENFNEDTGSNSNDYTVEENSQMKLLRNYSRSSIHGSNISRPMSPLTSLKIPEELFHTIKEHLVYTFQSGVRTFDRHGLPAENNADMLLPNCIANFSDHCYNAWELNRKGSFDDFRRLLSKAFGLVPDILRAPHPQALGCFLDVFFLFGRRDMIEITHSLRRYITQMGDKVIGDHVPLRRICRLLGTVEPELLQETAIRAWRCNNDAFQNEFGRFTKTSLMAELSYTKSVYGLYNLVERERLLRKLLLEFEEKLGPSNSLVMVITLHLGNNIFNQGKYMEAEILGEEIMVASQAENSELPLEIQPGSATLVAKFPEVLGLTGIIEVQPGIFYVTGGQPRDFADEAGSYKIWEVDIRSCNTDATTKTENVADLSTIAFVNRRGGKTTFRRVKIDESVQAVGDVEVLEKNILVDDIVFDDKGNAGWRRMC</sequence>
<accession>A0A8H7T3I5</accession>
<name>A0A8H7T3I5_9HELO</name>
<feature type="region of interest" description="Disordered" evidence="1">
    <location>
        <begin position="1"/>
        <end position="31"/>
    </location>
</feature>
<dbReference type="InterPro" id="IPR025676">
    <property type="entry name" value="Clr5_dom"/>
</dbReference>
<gene>
    <name evidence="3" type="ORF">IFR04_012292</name>
</gene>
<dbReference type="Proteomes" id="UP000664132">
    <property type="component" value="Unassembled WGS sequence"/>
</dbReference>
<dbReference type="PANTHER" id="PTHR38788">
    <property type="entry name" value="CLR5 DOMAIN-CONTAINING PROTEIN"/>
    <property type="match status" value="1"/>
</dbReference>